<protein>
    <submittedName>
        <fullName evidence="1">Str. FM013</fullName>
    </submittedName>
</protein>
<dbReference type="Proteomes" id="UP000053732">
    <property type="component" value="Unassembled WGS sequence"/>
</dbReference>
<reference evidence="1 2" key="1">
    <citation type="journal article" date="2014" name="Nat. Commun.">
        <title>Multiple recent horizontal transfers of a large genomic region in cheese making fungi.</title>
        <authorList>
            <person name="Cheeseman K."/>
            <person name="Ropars J."/>
            <person name="Renault P."/>
            <person name="Dupont J."/>
            <person name="Gouzy J."/>
            <person name="Branca A."/>
            <person name="Abraham A.L."/>
            <person name="Ceppi M."/>
            <person name="Conseiller E."/>
            <person name="Debuchy R."/>
            <person name="Malagnac F."/>
            <person name="Goarin A."/>
            <person name="Silar P."/>
            <person name="Lacoste S."/>
            <person name="Sallet E."/>
            <person name="Bensimon A."/>
            <person name="Giraud T."/>
            <person name="Brygoo Y."/>
        </authorList>
    </citation>
    <scope>NUCLEOTIDE SEQUENCE [LARGE SCALE GENOMIC DNA]</scope>
    <source>
        <strain evidence="2">FM 013</strain>
    </source>
</reference>
<accession>A0A0G4PHS9</accession>
<name>A0A0G4PHS9_PENC3</name>
<keyword evidence="2" id="KW-1185">Reference proteome</keyword>
<proteinExistence type="predicted"/>
<organism evidence="1 2">
    <name type="scientific">Penicillium camemberti (strain FM 013)</name>
    <dbReference type="NCBI Taxonomy" id="1429867"/>
    <lineage>
        <taxon>Eukaryota</taxon>
        <taxon>Fungi</taxon>
        <taxon>Dikarya</taxon>
        <taxon>Ascomycota</taxon>
        <taxon>Pezizomycotina</taxon>
        <taxon>Eurotiomycetes</taxon>
        <taxon>Eurotiomycetidae</taxon>
        <taxon>Eurotiales</taxon>
        <taxon>Aspergillaceae</taxon>
        <taxon>Penicillium</taxon>
    </lineage>
</organism>
<evidence type="ECO:0000313" key="2">
    <source>
        <dbReference type="Proteomes" id="UP000053732"/>
    </source>
</evidence>
<evidence type="ECO:0000313" key="1">
    <source>
        <dbReference type="EMBL" id="CRL25824.1"/>
    </source>
</evidence>
<dbReference type="AlphaFoldDB" id="A0A0G4PHS9"/>
<sequence length="143" mass="15940">MTTYSSSFREVGDNLVLARYQNTVEIPAAENSLIVSEYPIPGSETQKSTLRLTTTTPTTPEHQTKHILESDEPPTESETILNILEDQNKWRQAISPDTSDMFDQYLRVPVNETTIQTPIVPPLININMGGIILDSKTHATVEA</sequence>
<gene>
    <name evidence="1" type="ORF">PCAMFM013_S016g000105</name>
</gene>
<dbReference type="EMBL" id="HG793149">
    <property type="protein sequence ID" value="CRL25824.1"/>
    <property type="molecule type" value="Genomic_DNA"/>
</dbReference>